<dbReference type="InterPro" id="IPR027994">
    <property type="entry name" value="WxL_dom"/>
</dbReference>
<comment type="caution">
    <text evidence="3">The sequence shown here is derived from an EMBL/GenBank/DDBJ whole genome shotgun (WGS) entry which is preliminary data.</text>
</comment>
<evidence type="ECO:0000259" key="2">
    <source>
        <dbReference type="Pfam" id="PF13731"/>
    </source>
</evidence>
<dbReference type="Proteomes" id="UP000013785">
    <property type="component" value="Unassembled WGS sequence"/>
</dbReference>
<dbReference type="HOGENOM" id="CLU_101718_0_0_9"/>
<evidence type="ECO:0000256" key="1">
    <source>
        <dbReference type="SAM" id="SignalP"/>
    </source>
</evidence>
<gene>
    <name evidence="3" type="ORF">UC3_01054</name>
</gene>
<proteinExistence type="predicted"/>
<dbReference type="eggNOG" id="ENOG5034BMB">
    <property type="taxonomic scope" value="Bacteria"/>
</dbReference>
<keyword evidence="1" id="KW-0732">Signal</keyword>
<dbReference type="PATRIC" id="fig|1158610.3.peg.1037"/>
<keyword evidence="4" id="KW-1185">Reference proteome</keyword>
<name>R3TYJ9_9ENTE</name>
<dbReference type="Pfam" id="PF13731">
    <property type="entry name" value="WxL"/>
    <property type="match status" value="1"/>
</dbReference>
<reference evidence="3 4" key="1">
    <citation type="submission" date="2013-02" db="EMBL/GenBank/DDBJ databases">
        <title>The Genome Sequence of Enterococcus phoeniculicola BAA-412.</title>
        <authorList>
            <consortium name="The Broad Institute Genome Sequencing Platform"/>
            <consortium name="The Broad Institute Genome Sequencing Center for Infectious Disease"/>
            <person name="Earl A.M."/>
            <person name="Gilmore M.S."/>
            <person name="Lebreton F."/>
            <person name="Walker B."/>
            <person name="Young S.K."/>
            <person name="Zeng Q."/>
            <person name="Gargeya S."/>
            <person name="Fitzgerald M."/>
            <person name="Haas B."/>
            <person name="Abouelleil A."/>
            <person name="Alvarado L."/>
            <person name="Arachchi H.M."/>
            <person name="Berlin A.M."/>
            <person name="Chapman S.B."/>
            <person name="Dewar J."/>
            <person name="Goldberg J."/>
            <person name="Griggs A."/>
            <person name="Gujja S."/>
            <person name="Hansen M."/>
            <person name="Howarth C."/>
            <person name="Imamovic A."/>
            <person name="Larimer J."/>
            <person name="McCowan C."/>
            <person name="Murphy C."/>
            <person name="Neiman D."/>
            <person name="Pearson M."/>
            <person name="Priest M."/>
            <person name="Roberts A."/>
            <person name="Saif S."/>
            <person name="Shea T."/>
            <person name="Sisk P."/>
            <person name="Sykes S."/>
            <person name="Wortman J."/>
            <person name="Nusbaum C."/>
            <person name="Birren B."/>
        </authorList>
    </citation>
    <scope>NUCLEOTIDE SEQUENCE [LARGE SCALE GENOMIC DNA]</scope>
    <source>
        <strain evidence="3 4">ATCC BAA-412</strain>
    </source>
</reference>
<organism evidence="3 4">
    <name type="scientific">Enterococcus phoeniculicola ATCC BAA-412</name>
    <dbReference type="NCBI Taxonomy" id="1158610"/>
    <lineage>
        <taxon>Bacteria</taxon>
        <taxon>Bacillati</taxon>
        <taxon>Bacillota</taxon>
        <taxon>Bacilli</taxon>
        <taxon>Lactobacillales</taxon>
        <taxon>Enterococcaceae</taxon>
        <taxon>Enterococcus</taxon>
    </lineage>
</organism>
<dbReference type="STRING" id="154621.RV11_GL000532"/>
<feature type="signal peptide" evidence="1">
    <location>
        <begin position="1"/>
        <end position="26"/>
    </location>
</feature>
<feature type="chain" id="PRO_5004362847" description="WxL domain-containing protein" evidence="1">
    <location>
        <begin position="27"/>
        <end position="233"/>
    </location>
</feature>
<accession>R3TYJ9</accession>
<dbReference type="RefSeq" id="WP_010767725.1">
    <property type="nucleotide sequence ID" value="NZ_ASWE01000002.1"/>
</dbReference>
<feature type="domain" description="WxL" evidence="2">
    <location>
        <begin position="35"/>
        <end position="230"/>
    </location>
</feature>
<sequence length="233" mass="24367">MKKLFMPMITTAILATCTLGTTSVFAADGTPDPSTAETPVTAELELKDAGPITPPIDPSDPNNPGEDLTPITGHFGIAYIPKPLSATSKLENTGQQTIALKNTIGKNKCNVGIRDTLRKKNKWVLSAQLTWSGANASFMDGTTITGENGQAMENIAGVLGNIQNGEVSTSATSLSISNTPTNVLETVDGKQTNGIYNYGFENPSLVIPATEKVPAGSYSGNITWNLAATPVTP</sequence>
<dbReference type="AlphaFoldDB" id="R3TYJ9"/>
<evidence type="ECO:0000313" key="4">
    <source>
        <dbReference type="Proteomes" id="UP000013785"/>
    </source>
</evidence>
<dbReference type="EMBL" id="AJAT01000011">
    <property type="protein sequence ID" value="EOL46248.1"/>
    <property type="molecule type" value="Genomic_DNA"/>
</dbReference>
<protein>
    <recommendedName>
        <fullName evidence="2">WxL domain-containing protein</fullName>
    </recommendedName>
</protein>
<evidence type="ECO:0000313" key="3">
    <source>
        <dbReference type="EMBL" id="EOL46248.1"/>
    </source>
</evidence>
<dbReference type="OrthoDB" id="2193059at2"/>